<keyword evidence="4" id="KW-0547">Nucleotide-binding</keyword>
<keyword evidence="8" id="KW-0238">DNA-binding</keyword>
<keyword evidence="3" id="KW-0235">DNA replication</keyword>
<dbReference type="AlphaFoldDB" id="A0A381QQD3"/>
<evidence type="ECO:0000256" key="6">
    <source>
        <dbReference type="ARBA" id="ARBA00022806"/>
    </source>
</evidence>
<dbReference type="EC" id="5.6.2.3" evidence="10"/>
<dbReference type="Gene3D" id="1.10.860.10">
    <property type="entry name" value="DNAb Helicase, Chain A"/>
    <property type="match status" value="1"/>
</dbReference>
<keyword evidence="6" id="KW-0347">Helicase</keyword>
<evidence type="ECO:0000256" key="5">
    <source>
        <dbReference type="ARBA" id="ARBA00022801"/>
    </source>
</evidence>
<evidence type="ECO:0000256" key="8">
    <source>
        <dbReference type="ARBA" id="ARBA00023125"/>
    </source>
</evidence>
<sequence>MLSSENKSEKTRVFERTKKMRPQTVDLGELLPHDKMAEQAVLGAIIIQNSILLQILDILTTDDFFSPANHYIFAAMQEMTAQEPPVPIDELTLLSHLKSKHLLEQTGGVDYLNELSQKTPVAENAEFYARIVREKGQLRDIILTAHEVAKRGQEENAENISDFIAEATDRLQSIDSRTRLKSYSHLKEILATNFEELEKISESPENVTGVPTGFTELDDLTRGLQKGDLIILAARPSMGKTALAINMALYASGHANIPSLIFSLEMPKEHIAMRLICSEAKVNNKKLLVGDLEQEDWDKLMEGTTRMMEAPLLIDDRSAVTPNYIRKVIRQAKKEFPALGLVIVDYVQLMQSNIRNPSREQEISEISRTMKAMAKEFSLPMVVLSQLNRGLERRTEKRPMMADLRESGALEQDADLIVFIYRDEVYNEDTEDKGIAEISIAKHRNGEIGMKRLAFIGQYTKFANLALGGGGSST</sequence>
<evidence type="ECO:0000313" key="13">
    <source>
        <dbReference type="EMBL" id="SUZ81565.1"/>
    </source>
</evidence>
<dbReference type="GO" id="GO:0043139">
    <property type="term" value="F:5'-3' DNA helicase activity"/>
    <property type="evidence" value="ECO:0007669"/>
    <property type="project" value="UniProtKB-EC"/>
</dbReference>
<evidence type="ECO:0000256" key="1">
    <source>
        <dbReference type="ARBA" id="ARBA00008428"/>
    </source>
</evidence>
<dbReference type="GO" id="GO:0005524">
    <property type="term" value="F:ATP binding"/>
    <property type="evidence" value="ECO:0007669"/>
    <property type="project" value="UniProtKB-KW"/>
</dbReference>
<accession>A0A381QQD3</accession>
<keyword evidence="9" id="KW-0413">Isomerase</keyword>
<dbReference type="GO" id="GO:0016787">
    <property type="term" value="F:hydrolase activity"/>
    <property type="evidence" value="ECO:0007669"/>
    <property type="project" value="UniProtKB-KW"/>
</dbReference>
<dbReference type="PANTHER" id="PTHR30153:SF2">
    <property type="entry name" value="REPLICATIVE DNA HELICASE"/>
    <property type="match status" value="1"/>
</dbReference>
<evidence type="ECO:0000256" key="2">
    <source>
        <dbReference type="ARBA" id="ARBA00022515"/>
    </source>
</evidence>
<keyword evidence="2" id="KW-0639">Primosome</keyword>
<comment type="catalytic activity">
    <reaction evidence="11">
        <text>ATP + H2O = ADP + phosphate + H(+)</text>
        <dbReference type="Rhea" id="RHEA:13065"/>
        <dbReference type="ChEBI" id="CHEBI:15377"/>
        <dbReference type="ChEBI" id="CHEBI:15378"/>
        <dbReference type="ChEBI" id="CHEBI:30616"/>
        <dbReference type="ChEBI" id="CHEBI:43474"/>
        <dbReference type="ChEBI" id="CHEBI:456216"/>
        <dbReference type="EC" id="5.6.2.3"/>
    </reaction>
</comment>
<feature type="domain" description="SF4 helicase" evidence="12">
    <location>
        <begin position="203"/>
        <end position="469"/>
    </location>
</feature>
<dbReference type="GO" id="GO:1990077">
    <property type="term" value="C:primosome complex"/>
    <property type="evidence" value="ECO:0007669"/>
    <property type="project" value="UniProtKB-KW"/>
</dbReference>
<dbReference type="InterPro" id="IPR007693">
    <property type="entry name" value="DNA_helicase_DnaB-like_N"/>
</dbReference>
<dbReference type="GO" id="GO:0003677">
    <property type="term" value="F:DNA binding"/>
    <property type="evidence" value="ECO:0007669"/>
    <property type="project" value="UniProtKB-KW"/>
</dbReference>
<proteinExistence type="inferred from homology"/>
<keyword evidence="5" id="KW-0378">Hydrolase</keyword>
<evidence type="ECO:0000256" key="3">
    <source>
        <dbReference type="ARBA" id="ARBA00022705"/>
    </source>
</evidence>
<evidence type="ECO:0000256" key="10">
    <source>
        <dbReference type="ARBA" id="ARBA00044969"/>
    </source>
</evidence>
<dbReference type="InterPro" id="IPR016136">
    <property type="entry name" value="DNA_helicase_N/primase_C"/>
</dbReference>
<dbReference type="Gene3D" id="3.40.50.300">
    <property type="entry name" value="P-loop containing nucleotide triphosphate hydrolases"/>
    <property type="match status" value="1"/>
</dbReference>
<evidence type="ECO:0000256" key="11">
    <source>
        <dbReference type="ARBA" id="ARBA00048954"/>
    </source>
</evidence>
<dbReference type="InterPro" id="IPR007692">
    <property type="entry name" value="DNA_helicase_DnaB"/>
</dbReference>
<reference evidence="13" key="1">
    <citation type="submission" date="2018-05" db="EMBL/GenBank/DDBJ databases">
        <authorList>
            <person name="Lanie J.A."/>
            <person name="Ng W.-L."/>
            <person name="Kazmierczak K.M."/>
            <person name="Andrzejewski T.M."/>
            <person name="Davidsen T.M."/>
            <person name="Wayne K.J."/>
            <person name="Tettelin H."/>
            <person name="Glass J.I."/>
            <person name="Rusch D."/>
            <person name="Podicherti R."/>
            <person name="Tsui H.-C.T."/>
            <person name="Winkler M.E."/>
        </authorList>
    </citation>
    <scope>NUCLEOTIDE SEQUENCE</scope>
</reference>
<protein>
    <recommendedName>
        <fullName evidence="10">DNA 5'-3' helicase</fullName>
        <ecNumber evidence="10">5.6.2.3</ecNumber>
    </recommendedName>
</protein>
<dbReference type="EMBL" id="UINC01001472">
    <property type="protein sequence ID" value="SUZ81565.1"/>
    <property type="molecule type" value="Genomic_DNA"/>
</dbReference>
<dbReference type="SUPFAM" id="SSF48024">
    <property type="entry name" value="N-terminal domain of DnaB helicase"/>
    <property type="match status" value="1"/>
</dbReference>
<gene>
    <name evidence="13" type="ORF">METZ01_LOCUS34419</name>
</gene>
<dbReference type="PROSITE" id="PS51199">
    <property type="entry name" value="SF4_HELICASE"/>
    <property type="match status" value="1"/>
</dbReference>
<dbReference type="FunFam" id="3.40.50.300:FF:000351">
    <property type="entry name" value="Replicative DNA helicase"/>
    <property type="match status" value="1"/>
</dbReference>
<dbReference type="InterPro" id="IPR036185">
    <property type="entry name" value="DNA_heli_DnaB-like_N_sf"/>
</dbReference>
<dbReference type="GO" id="GO:0005829">
    <property type="term" value="C:cytosol"/>
    <property type="evidence" value="ECO:0007669"/>
    <property type="project" value="TreeGrafter"/>
</dbReference>
<dbReference type="InterPro" id="IPR027417">
    <property type="entry name" value="P-loop_NTPase"/>
</dbReference>
<dbReference type="InterPro" id="IPR007694">
    <property type="entry name" value="DNA_helicase_DnaB-like_C"/>
</dbReference>
<dbReference type="GO" id="GO:0006269">
    <property type="term" value="P:DNA replication, synthesis of primer"/>
    <property type="evidence" value="ECO:0007669"/>
    <property type="project" value="UniProtKB-KW"/>
</dbReference>
<evidence type="ECO:0000259" key="12">
    <source>
        <dbReference type="PROSITE" id="PS51199"/>
    </source>
</evidence>
<comment type="similarity">
    <text evidence="1">Belongs to the helicase family. DnaB subfamily.</text>
</comment>
<dbReference type="NCBIfam" id="TIGR00665">
    <property type="entry name" value="DnaB"/>
    <property type="match status" value="1"/>
</dbReference>
<dbReference type="CDD" id="cd00984">
    <property type="entry name" value="DnaB_C"/>
    <property type="match status" value="1"/>
</dbReference>
<keyword evidence="7" id="KW-0067">ATP-binding</keyword>
<evidence type="ECO:0000256" key="4">
    <source>
        <dbReference type="ARBA" id="ARBA00022741"/>
    </source>
</evidence>
<name>A0A381QQD3_9ZZZZ</name>
<dbReference type="PANTHER" id="PTHR30153">
    <property type="entry name" value="REPLICATIVE DNA HELICASE DNAB"/>
    <property type="match status" value="1"/>
</dbReference>
<evidence type="ECO:0000256" key="7">
    <source>
        <dbReference type="ARBA" id="ARBA00022840"/>
    </source>
</evidence>
<dbReference type="Pfam" id="PF03796">
    <property type="entry name" value="DnaB_C"/>
    <property type="match status" value="1"/>
</dbReference>
<evidence type="ECO:0000256" key="9">
    <source>
        <dbReference type="ARBA" id="ARBA00023235"/>
    </source>
</evidence>
<dbReference type="Pfam" id="PF00772">
    <property type="entry name" value="DnaB"/>
    <property type="match status" value="1"/>
</dbReference>
<dbReference type="SUPFAM" id="SSF52540">
    <property type="entry name" value="P-loop containing nucleoside triphosphate hydrolases"/>
    <property type="match status" value="1"/>
</dbReference>
<organism evidence="13">
    <name type="scientific">marine metagenome</name>
    <dbReference type="NCBI Taxonomy" id="408172"/>
    <lineage>
        <taxon>unclassified sequences</taxon>
        <taxon>metagenomes</taxon>
        <taxon>ecological metagenomes</taxon>
    </lineage>
</organism>